<sequence length="402" mass="44889">MADRSELLKQPVELTFYRPNNGTTNEQFMDLMGSAIQTKFPNVTVKFIPWVTGSKFEDVLSSGQDLDIVLLSIGYVPQFSKFGLGYDLNDLIKQNNFDLSHLENTSVDFIKKFGSGAIYALPIFTTAEVLAYNKDIFDKFGVPYPKDGMTWDELYDLSKKLTRADGGVQYYVFMASMSHMLRVNQLSLPFVDPASGKPNIDTEEFRNLANNFSRFYSVNGVMPPKEKYNKEGDMFTKDRNLAMYAYFNSVAITAPSDMNLDMVTLPSFKEFAGVGSQMYPTYAGISSTSKHKEMAFEVLKYLTTDEMQTKFAKDGAGLPVVKNAKLIEAYGQDLPQLKGKNKQAGYPLKPAAITTKSLYDDLVEKQALNAFKDVIQGNADIITASRKASEQAVKDLEAAKSK</sequence>
<reference evidence="1 2" key="1">
    <citation type="submission" date="2022-12" db="EMBL/GenBank/DDBJ databases">
        <title>Draft genome sequence of Paenibacillus sp. dW9.</title>
        <authorList>
            <person name="Choi E.-W."/>
            <person name="Kim D.-U."/>
        </authorList>
    </citation>
    <scope>NUCLEOTIDE SEQUENCE [LARGE SCALE GENOMIC DNA]</scope>
    <source>
        <strain evidence="2">dW9</strain>
    </source>
</reference>
<evidence type="ECO:0000313" key="1">
    <source>
        <dbReference type="EMBL" id="MCZ8511053.1"/>
    </source>
</evidence>
<dbReference type="RefSeq" id="WP_269879424.1">
    <property type="nucleotide sequence ID" value="NZ_JAQAGZ010000001.1"/>
</dbReference>
<dbReference type="Proteomes" id="UP001527882">
    <property type="component" value="Unassembled WGS sequence"/>
</dbReference>
<dbReference type="PANTHER" id="PTHR43649:SF12">
    <property type="entry name" value="DIACETYLCHITOBIOSE BINDING PROTEIN DASA"/>
    <property type="match status" value="1"/>
</dbReference>
<name>A0ABT4Q2E1_9BACL</name>
<keyword evidence="2" id="KW-1185">Reference proteome</keyword>
<comment type="caution">
    <text evidence="1">The sequence shown here is derived from an EMBL/GenBank/DDBJ whole genome shotgun (WGS) entry which is preliminary data.</text>
</comment>
<accession>A0ABT4Q2E1</accession>
<dbReference type="Pfam" id="PF01547">
    <property type="entry name" value="SBP_bac_1"/>
    <property type="match status" value="1"/>
</dbReference>
<dbReference type="InterPro" id="IPR050490">
    <property type="entry name" value="Bact_solute-bd_prot1"/>
</dbReference>
<gene>
    <name evidence="1" type="ORF">O9H85_01100</name>
</gene>
<dbReference type="PANTHER" id="PTHR43649">
    <property type="entry name" value="ARABINOSE-BINDING PROTEIN-RELATED"/>
    <property type="match status" value="1"/>
</dbReference>
<protein>
    <submittedName>
        <fullName evidence="1">Extracellular solute-binding protein</fullName>
    </submittedName>
</protein>
<dbReference type="EMBL" id="JAQAGZ010000001">
    <property type="protein sequence ID" value="MCZ8511053.1"/>
    <property type="molecule type" value="Genomic_DNA"/>
</dbReference>
<organism evidence="1 2">
    <name type="scientific">Paenibacillus gyeongsangnamensis</name>
    <dbReference type="NCBI Taxonomy" id="3388067"/>
    <lineage>
        <taxon>Bacteria</taxon>
        <taxon>Bacillati</taxon>
        <taxon>Bacillota</taxon>
        <taxon>Bacilli</taxon>
        <taxon>Bacillales</taxon>
        <taxon>Paenibacillaceae</taxon>
        <taxon>Paenibacillus</taxon>
    </lineage>
</organism>
<proteinExistence type="predicted"/>
<evidence type="ECO:0000313" key="2">
    <source>
        <dbReference type="Proteomes" id="UP001527882"/>
    </source>
</evidence>
<dbReference type="Gene3D" id="3.40.190.10">
    <property type="entry name" value="Periplasmic binding protein-like II"/>
    <property type="match status" value="1"/>
</dbReference>
<dbReference type="SUPFAM" id="SSF53850">
    <property type="entry name" value="Periplasmic binding protein-like II"/>
    <property type="match status" value="1"/>
</dbReference>
<dbReference type="InterPro" id="IPR006059">
    <property type="entry name" value="SBP"/>
</dbReference>